<evidence type="ECO:0000259" key="9">
    <source>
        <dbReference type="PROSITE" id="PS50011"/>
    </source>
</evidence>
<reference evidence="10" key="1">
    <citation type="journal article" date="2023" name="Plant Biotechnol. J.">
        <title>Chromosome-level wild Hevea brasiliensis genome provides new tools for genomic-assisted breeding and valuable loci to elevate rubber yield.</title>
        <authorList>
            <person name="Cheng H."/>
            <person name="Song X."/>
            <person name="Hu Y."/>
            <person name="Wu T."/>
            <person name="Yang Q."/>
            <person name="An Z."/>
            <person name="Feng S."/>
            <person name="Deng Z."/>
            <person name="Wu W."/>
            <person name="Zeng X."/>
            <person name="Tu M."/>
            <person name="Wang X."/>
            <person name="Huang H."/>
        </authorList>
    </citation>
    <scope>NUCLEOTIDE SEQUENCE</scope>
    <source>
        <strain evidence="10">MT/VB/25A 57/8</strain>
    </source>
</reference>
<feature type="transmembrane region" description="Helical" evidence="8">
    <location>
        <begin position="573"/>
        <end position="596"/>
    </location>
</feature>
<evidence type="ECO:0000256" key="8">
    <source>
        <dbReference type="SAM" id="Phobius"/>
    </source>
</evidence>
<dbReference type="InterPro" id="IPR001245">
    <property type="entry name" value="Ser-Thr/Tyr_kinase_cat_dom"/>
</dbReference>
<organism evidence="10 11">
    <name type="scientific">Hevea brasiliensis</name>
    <name type="common">Para rubber tree</name>
    <name type="synonym">Siphonia brasiliensis</name>
    <dbReference type="NCBI Taxonomy" id="3981"/>
    <lineage>
        <taxon>Eukaryota</taxon>
        <taxon>Viridiplantae</taxon>
        <taxon>Streptophyta</taxon>
        <taxon>Embryophyta</taxon>
        <taxon>Tracheophyta</taxon>
        <taxon>Spermatophyta</taxon>
        <taxon>Magnoliopsida</taxon>
        <taxon>eudicotyledons</taxon>
        <taxon>Gunneridae</taxon>
        <taxon>Pentapetalae</taxon>
        <taxon>rosids</taxon>
        <taxon>fabids</taxon>
        <taxon>Malpighiales</taxon>
        <taxon>Euphorbiaceae</taxon>
        <taxon>Crotonoideae</taxon>
        <taxon>Micrandreae</taxon>
        <taxon>Hevea</taxon>
    </lineage>
</organism>
<dbReference type="InterPro" id="IPR001611">
    <property type="entry name" value="Leu-rich_rpt"/>
</dbReference>
<protein>
    <recommendedName>
        <fullName evidence="9">Protein kinase domain-containing protein</fullName>
    </recommendedName>
</protein>
<dbReference type="Gene3D" id="3.80.10.10">
    <property type="entry name" value="Ribonuclease Inhibitor"/>
    <property type="match status" value="2"/>
</dbReference>
<dbReference type="PANTHER" id="PTHR27008:SF547">
    <property type="entry name" value="PROTEIN KINASE DOMAIN-CONTAINING PROTEIN"/>
    <property type="match status" value="1"/>
</dbReference>
<dbReference type="InterPro" id="IPR003591">
    <property type="entry name" value="Leu-rich_rpt_typical-subtyp"/>
</dbReference>
<dbReference type="InterPro" id="IPR032675">
    <property type="entry name" value="LRR_dom_sf"/>
</dbReference>
<dbReference type="InterPro" id="IPR017441">
    <property type="entry name" value="Protein_kinase_ATP_BS"/>
</dbReference>
<evidence type="ECO:0000256" key="1">
    <source>
        <dbReference type="ARBA" id="ARBA00004370"/>
    </source>
</evidence>
<dbReference type="PROSITE" id="PS51450">
    <property type="entry name" value="LRR"/>
    <property type="match status" value="1"/>
</dbReference>
<dbReference type="SMART" id="SM00220">
    <property type="entry name" value="S_TKc"/>
    <property type="match status" value="1"/>
</dbReference>
<keyword evidence="5 8" id="KW-1133">Transmembrane helix</keyword>
<sequence>MVLSSLNTTIHVCQWHGVTCSAWHRRVTILDLQSLILAGYISPYIGNLSFVREINLQNNSFSDEILQEIGYLRRLKELRLNNNSISGKIPTNISSCSNLIIIHLGNNKLEGDVPAEFGVLSSLQVLSINENNLISSIPFSLGNLSQLQKLSLALNGLAGTIPESIGQLRNLTFLSLHSNKLSGTFPQSIFNLSSIRVLDIGENRFHGNLPSDIDFSLPNFRWFGICYNEFAGHIPASLSNASNLEILYLSGNNLTGEVPSLAKLHRLRDIALTANYLGTRKVDDLSFLYSLANATGLKRLTINDNNFGGTIPEIIGNFSASLTKLLLDNNQITGSIPSEIGNLVSLQDLEVWNNQLSGFIPHSVGKLQNLVELALNNNMFSGNIPSSLGNLTNLIKLRAEENNLSGSIPSTLGRCEKLLGMDLSHNNLSGSIPPQVPRLGEFDVSGNKLSGEIPNSLGGCTSLEILNLNDNNFQRPMPSSLSSLKALQVLDLSGKYLSREIPEFLSHFDSLQYLNLFCNNFEGTVPTEGIFENGSATSVEGNNRLCGGIPTFHLPTCNSLKHRKSGLAVTLKLVIAIRTVLLGVTLVFFIVFVFWFKQKKRKEPTPNLSEKKILELTYQNLHNATDGFSSDNMIGRGSFGSVYKGTFDGGGTLIAIKVFNLMRHGAFKSFLAECEAIRKIRRRNLVKVITVCSSVDFRGNDFKALVYEFMVNGSLEEWLHPAIGTNEADVVPRKLNILQRLNIVIDVAHAIDYLHHHCETQSFHCDLKPRNILLNEELTGHVGDFGLARFLLESTDIDTTINQSSSIGVRGTVGYAPPEYGIGNDVSTCGDVYSYSILLLEVFTGKKPTDDMFDEGFNLQNFVKAALPNHVMEILDPILLGETEQGDTSMDGAHNYQRSKITRSSRSVECLIAIFQTGVDCCTESPGERLNIVDAVRKLISIRDKFVGTGIRSDRELQSAGKRCN</sequence>
<comment type="subcellular location">
    <subcellularLocation>
        <location evidence="1">Membrane</location>
    </subcellularLocation>
</comment>
<evidence type="ECO:0000256" key="6">
    <source>
        <dbReference type="ARBA" id="ARBA00023136"/>
    </source>
</evidence>
<keyword evidence="3 8" id="KW-0812">Transmembrane</keyword>
<feature type="binding site" evidence="7">
    <location>
        <position position="657"/>
    </location>
    <ligand>
        <name>ATP</name>
        <dbReference type="ChEBI" id="CHEBI:30616"/>
    </ligand>
</feature>
<dbReference type="PANTHER" id="PTHR27008">
    <property type="entry name" value="OS04G0122200 PROTEIN"/>
    <property type="match status" value="1"/>
</dbReference>
<dbReference type="EMBL" id="JARPOI010000013">
    <property type="protein sequence ID" value="KAJ9162911.1"/>
    <property type="molecule type" value="Genomic_DNA"/>
</dbReference>
<feature type="domain" description="Protein kinase" evidence="9">
    <location>
        <begin position="628"/>
        <end position="947"/>
    </location>
</feature>
<evidence type="ECO:0000313" key="11">
    <source>
        <dbReference type="Proteomes" id="UP001174677"/>
    </source>
</evidence>
<gene>
    <name evidence="10" type="ORF">P3X46_022648</name>
</gene>
<dbReference type="PROSITE" id="PS00107">
    <property type="entry name" value="PROTEIN_KINASE_ATP"/>
    <property type="match status" value="1"/>
</dbReference>
<dbReference type="Pfam" id="PF23598">
    <property type="entry name" value="LRR_14"/>
    <property type="match status" value="1"/>
</dbReference>
<keyword evidence="7" id="KW-0067">ATP-binding</keyword>
<dbReference type="Gene3D" id="3.30.200.20">
    <property type="entry name" value="Phosphorylase Kinase, domain 1"/>
    <property type="match status" value="1"/>
</dbReference>
<dbReference type="InterPro" id="IPR000719">
    <property type="entry name" value="Prot_kinase_dom"/>
</dbReference>
<dbReference type="SUPFAM" id="SSF52058">
    <property type="entry name" value="L domain-like"/>
    <property type="match status" value="2"/>
</dbReference>
<comment type="caution">
    <text evidence="10">The sequence shown here is derived from an EMBL/GenBank/DDBJ whole genome shotgun (WGS) entry which is preliminary data.</text>
</comment>
<name>A0ABQ9L8I9_HEVBR</name>
<dbReference type="Pfam" id="PF00560">
    <property type="entry name" value="LRR_1"/>
    <property type="match status" value="9"/>
</dbReference>
<evidence type="ECO:0000313" key="10">
    <source>
        <dbReference type="EMBL" id="KAJ9162911.1"/>
    </source>
</evidence>
<dbReference type="Proteomes" id="UP001174677">
    <property type="component" value="Chromosome 13"/>
</dbReference>
<evidence type="ECO:0000256" key="3">
    <source>
        <dbReference type="ARBA" id="ARBA00022692"/>
    </source>
</evidence>
<dbReference type="InterPro" id="IPR051809">
    <property type="entry name" value="Plant_receptor-like_S/T_kinase"/>
</dbReference>
<keyword evidence="4" id="KW-0677">Repeat</keyword>
<dbReference type="PROSITE" id="PS50011">
    <property type="entry name" value="PROTEIN_KINASE_DOM"/>
    <property type="match status" value="1"/>
</dbReference>
<dbReference type="SMART" id="SM00369">
    <property type="entry name" value="LRR_TYP"/>
    <property type="match status" value="6"/>
</dbReference>
<dbReference type="SUPFAM" id="SSF56112">
    <property type="entry name" value="Protein kinase-like (PK-like)"/>
    <property type="match status" value="1"/>
</dbReference>
<evidence type="ECO:0000256" key="7">
    <source>
        <dbReference type="PROSITE-ProRule" id="PRU10141"/>
    </source>
</evidence>
<dbReference type="InterPro" id="IPR055414">
    <property type="entry name" value="LRR_R13L4/SHOC2-like"/>
</dbReference>
<dbReference type="Pfam" id="PF07714">
    <property type="entry name" value="PK_Tyr_Ser-Thr"/>
    <property type="match status" value="1"/>
</dbReference>
<keyword evidence="7" id="KW-0547">Nucleotide-binding</keyword>
<evidence type="ECO:0000256" key="4">
    <source>
        <dbReference type="ARBA" id="ARBA00022737"/>
    </source>
</evidence>
<accession>A0ABQ9L8I9</accession>
<dbReference type="Gene3D" id="1.10.510.10">
    <property type="entry name" value="Transferase(Phosphotransferase) domain 1"/>
    <property type="match status" value="1"/>
</dbReference>
<dbReference type="InterPro" id="IPR011009">
    <property type="entry name" value="Kinase-like_dom_sf"/>
</dbReference>
<evidence type="ECO:0000256" key="5">
    <source>
        <dbReference type="ARBA" id="ARBA00022989"/>
    </source>
</evidence>
<keyword evidence="11" id="KW-1185">Reference proteome</keyword>
<proteinExistence type="predicted"/>
<keyword evidence="6 8" id="KW-0472">Membrane</keyword>
<evidence type="ECO:0000256" key="2">
    <source>
        <dbReference type="ARBA" id="ARBA00022614"/>
    </source>
</evidence>
<keyword evidence="2" id="KW-0433">Leucine-rich repeat</keyword>